<evidence type="ECO:0000313" key="2">
    <source>
        <dbReference type="EMBL" id="KAF5317906.1"/>
    </source>
</evidence>
<sequence length="133" mass="14088">MCPPSIVALPPSPLNHYPNTNTNPPSNTVSLHCRSTPTLNVGRLSSIFPTNDSPSNPLNIDIIQIISWNDYGESHYIGPIKGAQPVGSEAWTGGMGHADTDTDTNTDTLVMQLDTGNPNPSSTPIPTPTPTLT</sequence>
<feature type="region of interest" description="Disordered" evidence="1">
    <location>
        <begin position="86"/>
        <end position="133"/>
    </location>
</feature>
<name>A0A8H5EZC7_9AGAR</name>
<protein>
    <submittedName>
        <fullName evidence="2">Uncharacterized protein</fullName>
    </submittedName>
</protein>
<dbReference type="InterPro" id="IPR005197">
    <property type="entry name" value="Glyco_hydro_71"/>
</dbReference>
<organism evidence="2 3">
    <name type="scientific">Tetrapyrgos nigripes</name>
    <dbReference type="NCBI Taxonomy" id="182062"/>
    <lineage>
        <taxon>Eukaryota</taxon>
        <taxon>Fungi</taxon>
        <taxon>Dikarya</taxon>
        <taxon>Basidiomycota</taxon>
        <taxon>Agaricomycotina</taxon>
        <taxon>Agaricomycetes</taxon>
        <taxon>Agaricomycetidae</taxon>
        <taxon>Agaricales</taxon>
        <taxon>Marasmiineae</taxon>
        <taxon>Marasmiaceae</taxon>
        <taxon>Tetrapyrgos</taxon>
    </lineage>
</organism>
<dbReference type="OrthoDB" id="3257981at2759"/>
<keyword evidence="3" id="KW-1185">Reference proteome</keyword>
<dbReference type="AlphaFoldDB" id="A0A8H5EZC7"/>
<dbReference type="Pfam" id="PF03659">
    <property type="entry name" value="Glyco_hydro_71"/>
    <property type="match status" value="1"/>
</dbReference>
<feature type="compositionally biased region" description="Pro residues" evidence="1">
    <location>
        <begin position="121"/>
        <end position="133"/>
    </location>
</feature>
<dbReference type="EMBL" id="JAACJM010000462">
    <property type="protein sequence ID" value="KAF5317906.1"/>
    <property type="molecule type" value="Genomic_DNA"/>
</dbReference>
<gene>
    <name evidence="2" type="ORF">D9758_017802</name>
</gene>
<comment type="caution">
    <text evidence="2">The sequence shown here is derived from an EMBL/GenBank/DDBJ whole genome shotgun (WGS) entry which is preliminary data.</text>
</comment>
<reference evidence="2 3" key="1">
    <citation type="journal article" date="2020" name="ISME J.">
        <title>Uncovering the hidden diversity of litter-decomposition mechanisms in mushroom-forming fungi.</title>
        <authorList>
            <person name="Floudas D."/>
            <person name="Bentzer J."/>
            <person name="Ahren D."/>
            <person name="Johansson T."/>
            <person name="Persson P."/>
            <person name="Tunlid A."/>
        </authorList>
    </citation>
    <scope>NUCLEOTIDE SEQUENCE [LARGE SCALE GENOMIC DNA]</scope>
    <source>
        <strain evidence="2 3">CBS 291.85</strain>
    </source>
</reference>
<dbReference type="Proteomes" id="UP000559256">
    <property type="component" value="Unassembled WGS sequence"/>
</dbReference>
<proteinExistence type="predicted"/>
<evidence type="ECO:0000256" key="1">
    <source>
        <dbReference type="SAM" id="MobiDB-lite"/>
    </source>
</evidence>
<accession>A0A8H5EZC7</accession>
<dbReference type="GO" id="GO:0051118">
    <property type="term" value="F:glucan endo-1,3-alpha-glucosidase activity"/>
    <property type="evidence" value="ECO:0007669"/>
    <property type="project" value="InterPro"/>
</dbReference>
<evidence type="ECO:0000313" key="3">
    <source>
        <dbReference type="Proteomes" id="UP000559256"/>
    </source>
</evidence>